<organism evidence="2">
    <name type="scientific">freshwater metagenome</name>
    <dbReference type="NCBI Taxonomy" id="449393"/>
    <lineage>
        <taxon>unclassified sequences</taxon>
        <taxon>metagenomes</taxon>
        <taxon>ecological metagenomes</taxon>
    </lineage>
</organism>
<dbReference type="Pfam" id="PF13692">
    <property type="entry name" value="Glyco_trans_1_4"/>
    <property type="match status" value="1"/>
</dbReference>
<dbReference type="GO" id="GO:0016757">
    <property type="term" value="F:glycosyltransferase activity"/>
    <property type="evidence" value="ECO:0007669"/>
    <property type="project" value="TreeGrafter"/>
</dbReference>
<evidence type="ECO:0000259" key="1">
    <source>
        <dbReference type="Pfam" id="PF13579"/>
    </source>
</evidence>
<dbReference type="Pfam" id="PF13579">
    <property type="entry name" value="Glyco_trans_4_4"/>
    <property type="match status" value="1"/>
</dbReference>
<feature type="domain" description="Glycosyltransferase subfamily 4-like N-terminal" evidence="1">
    <location>
        <begin position="10"/>
        <end position="164"/>
    </location>
</feature>
<proteinExistence type="predicted"/>
<dbReference type="PANTHER" id="PTHR45947">
    <property type="entry name" value="SULFOQUINOVOSYL TRANSFERASE SQD2"/>
    <property type="match status" value="1"/>
</dbReference>
<dbReference type="EMBL" id="CAFBLP010000005">
    <property type="protein sequence ID" value="CAB4862269.1"/>
    <property type="molecule type" value="Genomic_DNA"/>
</dbReference>
<dbReference type="SUPFAM" id="SSF53756">
    <property type="entry name" value="UDP-Glycosyltransferase/glycogen phosphorylase"/>
    <property type="match status" value="1"/>
</dbReference>
<accession>A0A6J7D1G7</accession>
<gene>
    <name evidence="2" type="ORF">UFOPK3376_00333</name>
</gene>
<reference evidence="2" key="1">
    <citation type="submission" date="2020-05" db="EMBL/GenBank/DDBJ databases">
        <authorList>
            <person name="Chiriac C."/>
            <person name="Salcher M."/>
            <person name="Ghai R."/>
            <person name="Kavagutti S V."/>
        </authorList>
    </citation>
    <scope>NUCLEOTIDE SEQUENCE</scope>
</reference>
<dbReference type="InterPro" id="IPR028098">
    <property type="entry name" value="Glyco_trans_4-like_N"/>
</dbReference>
<dbReference type="AlphaFoldDB" id="A0A6J7D1G7"/>
<evidence type="ECO:0000313" key="2">
    <source>
        <dbReference type="EMBL" id="CAB4862269.1"/>
    </source>
</evidence>
<dbReference type="Gene3D" id="3.40.50.2000">
    <property type="entry name" value="Glycogen Phosphorylase B"/>
    <property type="match status" value="2"/>
</dbReference>
<sequence>MLFVSGTTVGGSGRSQRELAARLVEFGHEVVFVVNHARGPRRTMWVYEQLADLSARIGGRPGGKLVRWFEKMPGRTVTAEWIDGLNHLTTPIPENAVRQTIETFRPDVVVGNSVLRLTWRKVRSMCDAHGVPTILYIREEEALNHFDNGAHPADAVVANAESLTAAIERLGVTCEFVPSVIELGVTVTESTRHTALVINPIESRGIETVWKIAEQMPDIAFVAQESWPLSAEQLASVEAHLANLPNVEFRRAEPPGPRLYRDARVLLVPYRIDNRPRVIAEAQANGIPVIAADVPALIEAIGKGGSQVGLDDINAWCAELRRLWSDNALYQEMADDALAHSKRPAIEAAAVAHQFESIAQRLVDAHR</sequence>
<protein>
    <submittedName>
        <fullName evidence="2">Unannotated protein</fullName>
    </submittedName>
</protein>
<name>A0A6J7D1G7_9ZZZZ</name>
<dbReference type="PANTHER" id="PTHR45947:SF3">
    <property type="entry name" value="SULFOQUINOVOSYL TRANSFERASE SQD2"/>
    <property type="match status" value="1"/>
</dbReference>
<dbReference type="InterPro" id="IPR050194">
    <property type="entry name" value="Glycosyltransferase_grp1"/>
</dbReference>